<dbReference type="FunFam" id="2.10.110.10:FF:000120">
    <property type="entry name" value="Insulin gene enhancer protein ISL-2"/>
    <property type="match status" value="1"/>
</dbReference>
<evidence type="ECO:0000256" key="2">
    <source>
        <dbReference type="ARBA" id="ARBA00022723"/>
    </source>
</evidence>
<reference evidence="15 16" key="2">
    <citation type="journal article" date="2004" name="Trends Parasitol.">
        <title>The Anopheles gambiae genome: an update.</title>
        <authorList>
            <person name="Mongin E."/>
            <person name="Louis C."/>
            <person name="Holt R.A."/>
            <person name="Birney E."/>
            <person name="Collins F.H."/>
        </authorList>
    </citation>
    <scope>NUCLEOTIDE SEQUENCE [LARGE SCALE GENOMIC DNA]</scope>
    <source>
        <strain evidence="15 16">PEST</strain>
    </source>
</reference>
<evidence type="ECO:0000313" key="15">
    <source>
        <dbReference type="EnsemblMetazoa" id="AGAP008980-PA"/>
    </source>
</evidence>
<dbReference type="SMART" id="SM00132">
    <property type="entry name" value="LIM"/>
    <property type="match status" value="2"/>
</dbReference>
<evidence type="ECO:0000256" key="4">
    <source>
        <dbReference type="ARBA" id="ARBA00022833"/>
    </source>
</evidence>
<dbReference type="SMART" id="SM00389">
    <property type="entry name" value="HOX"/>
    <property type="match status" value="1"/>
</dbReference>
<keyword evidence="6 9" id="KW-0238">DNA-binding</keyword>
<dbReference type="RefSeq" id="XP_061513659.1">
    <property type="nucleotide sequence ID" value="XM_061657675.1"/>
</dbReference>
<evidence type="ECO:0000256" key="11">
    <source>
        <dbReference type="RuleBase" id="RU000682"/>
    </source>
</evidence>
<keyword evidence="5 10" id="KW-0440">LIM domain</keyword>
<keyword evidence="8 9" id="KW-0539">Nucleus</keyword>
<evidence type="ECO:0000256" key="9">
    <source>
        <dbReference type="PROSITE-ProRule" id="PRU00108"/>
    </source>
</evidence>
<dbReference type="PANTHER" id="PTHR24208:SF168">
    <property type="entry name" value="PROTEIN APTEROUS"/>
    <property type="match status" value="1"/>
</dbReference>
<evidence type="ECO:0000256" key="7">
    <source>
        <dbReference type="ARBA" id="ARBA00023155"/>
    </source>
</evidence>
<dbReference type="Gene3D" id="1.10.10.60">
    <property type="entry name" value="Homeodomain-like"/>
    <property type="match status" value="1"/>
</dbReference>
<evidence type="ECO:0000256" key="5">
    <source>
        <dbReference type="ARBA" id="ARBA00023038"/>
    </source>
</evidence>
<keyword evidence="2 10" id="KW-0479">Metal-binding</keyword>
<reference evidence="15 16" key="1">
    <citation type="journal article" date="2002" name="Science">
        <title>The genome sequence of the malaria mosquito Anopheles gambiae.</title>
        <authorList>
            <person name="Holt R.A."/>
            <person name="Subramanian G.M."/>
            <person name="Halpern A."/>
            <person name="Sutton G.G."/>
            <person name="Charlab R."/>
            <person name="Nusskern D.R."/>
            <person name="Wincker P."/>
            <person name="Clark A.G."/>
            <person name="Ribeiro J.M."/>
            <person name="Wides R."/>
            <person name="Salzberg S.L."/>
            <person name="Loftus B."/>
            <person name="Yandell M."/>
            <person name="Majoros W.H."/>
            <person name="Rusch D.B."/>
            <person name="Lai Z."/>
            <person name="Kraft C.L."/>
            <person name="Abril J.F."/>
            <person name="Anthouard V."/>
            <person name="Arensburger P."/>
            <person name="Atkinson P.W."/>
            <person name="Baden H."/>
            <person name="de Berardinis V."/>
            <person name="Baldwin D."/>
            <person name="Benes V."/>
            <person name="Biedler J."/>
            <person name="Blass C."/>
            <person name="Bolanos R."/>
            <person name="Boscus D."/>
            <person name="Barnstead M."/>
            <person name="Cai S."/>
            <person name="Center A."/>
            <person name="Chaturverdi K."/>
            <person name="Christophides G.K."/>
            <person name="Chrystal M.A."/>
            <person name="Clamp M."/>
            <person name="Cravchik A."/>
            <person name="Curwen V."/>
            <person name="Dana A."/>
            <person name="Delcher A."/>
            <person name="Dew I."/>
            <person name="Evans C.A."/>
            <person name="Flanigan M."/>
            <person name="Grundschober-Freimoser A."/>
            <person name="Friedli L."/>
            <person name="Gu Z."/>
            <person name="Guan P."/>
            <person name="Guigo R."/>
            <person name="Hillenmeyer M.E."/>
            <person name="Hladun S.L."/>
            <person name="Hogan J.R."/>
            <person name="Hong Y.S."/>
            <person name="Hoover J."/>
            <person name="Jaillon O."/>
            <person name="Ke Z."/>
            <person name="Kodira C."/>
            <person name="Kokoza E."/>
            <person name="Koutsos A."/>
            <person name="Letunic I."/>
            <person name="Levitsky A."/>
            <person name="Liang Y."/>
            <person name="Lin J.J."/>
            <person name="Lobo N.F."/>
            <person name="Lopez J.R."/>
            <person name="Malek J.A."/>
            <person name="McIntosh T.C."/>
            <person name="Meister S."/>
            <person name="Miller J."/>
            <person name="Mobarry C."/>
            <person name="Mongin E."/>
            <person name="Murphy S.D."/>
            <person name="O'Brochta D.A."/>
            <person name="Pfannkoch C."/>
            <person name="Qi R."/>
            <person name="Regier M.A."/>
            <person name="Remington K."/>
            <person name="Shao H."/>
            <person name="Sharakhova M.V."/>
            <person name="Sitter C.D."/>
            <person name="Shetty J."/>
            <person name="Smith T.J."/>
            <person name="Strong R."/>
            <person name="Sun J."/>
            <person name="Thomasova D."/>
            <person name="Ton L.Q."/>
            <person name="Topalis P."/>
            <person name="Tu Z."/>
            <person name="Unger M.F."/>
            <person name="Walenz B."/>
            <person name="Wang A."/>
            <person name="Wang J."/>
            <person name="Wang M."/>
            <person name="Wang X."/>
            <person name="Woodford K.J."/>
            <person name="Wortman J.R."/>
            <person name="Wu M."/>
            <person name="Yao A."/>
            <person name="Zdobnov E.M."/>
            <person name="Zhang H."/>
            <person name="Zhao Q."/>
            <person name="Zhao S."/>
            <person name="Zhu S.C."/>
            <person name="Zhimulev I."/>
            <person name="Coluzzi M."/>
            <person name="della Torre A."/>
            <person name="Roth C.W."/>
            <person name="Louis C."/>
            <person name="Kalush F."/>
            <person name="Mural R.J."/>
            <person name="Myers E.W."/>
            <person name="Adams M.D."/>
            <person name="Smith H.O."/>
            <person name="Broder S."/>
            <person name="Gardner M.J."/>
            <person name="Fraser C.M."/>
            <person name="Birney E."/>
            <person name="Bork P."/>
            <person name="Brey P.T."/>
            <person name="Venter J.C."/>
            <person name="Weissenbach J."/>
            <person name="Kafatos F.C."/>
            <person name="Collins F.H."/>
            <person name="Hoffman S.L."/>
        </authorList>
    </citation>
    <scope>NUCLEOTIDE SEQUENCE [LARGE SCALE GENOMIC DNA]</scope>
    <source>
        <strain evidence="15 16">PEST</strain>
    </source>
</reference>
<protein>
    <submittedName>
        <fullName evidence="15">Protein apterous</fullName>
    </submittedName>
</protein>
<dbReference type="SUPFAM" id="SSF57716">
    <property type="entry name" value="Glucocorticoid receptor-like (DNA-binding domain)"/>
    <property type="match status" value="2"/>
</dbReference>
<dbReference type="InterPro" id="IPR050453">
    <property type="entry name" value="LIM_Homeobox_TF"/>
</dbReference>
<dbReference type="GO" id="GO:0000981">
    <property type="term" value="F:DNA-binding transcription factor activity, RNA polymerase II-specific"/>
    <property type="evidence" value="ECO:0000318"/>
    <property type="project" value="GO_Central"/>
</dbReference>
<dbReference type="GO" id="GO:0030182">
    <property type="term" value="P:neuron differentiation"/>
    <property type="evidence" value="ECO:0000318"/>
    <property type="project" value="GO_Central"/>
</dbReference>
<dbReference type="CDD" id="cd09377">
    <property type="entry name" value="LIM2_Lhx2_Lhx9"/>
    <property type="match status" value="1"/>
</dbReference>
<feature type="region of interest" description="Disordered" evidence="12">
    <location>
        <begin position="284"/>
        <end position="334"/>
    </location>
</feature>
<dbReference type="FunFam" id="1.10.10.60:FF:000027">
    <property type="entry name" value="LIM/homeobox protein Lhx9"/>
    <property type="match status" value="1"/>
</dbReference>
<dbReference type="Pfam" id="PF00412">
    <property type="entry name" value="LIM"/>
    <property type="match status" value="2"/>
</dbReference>
<evidence type="ECO:0000259" key="14">
    <source>
        <dbReference type="PROSITE" id="PS50071"/>
    </source>
</evidence>
<dbReference type="KEGG" id="aga:3291866"/>
<evidence type="ECO:0000313" key="16">
    <source>
        <dbReference type="Proteomes" id="UP000007062"/>
    </source>
</evidence>
<dbReference type="CDD" id="cd00086">
    <property type="entry name" value="homeodomain"/>
    <property type="match status" value="1"/>
</dbReference>
<dbReference type="Gene3D" id="2.10.110.10">
    <property type="entry name" value="Cysteine Rich Protein"/>
    <property type="match status" value="2"/>
</dbReference>
<dbReference type="PROSITE" id="PS00027">
    <property type="entry name" value="HOMEOBOX_1"/>
    <property type="match status" value="1"/>
</dbReference>
<dbReference type="InterPro" id="IPR001356">
    <property type="entry name" value="HD"/>
</dbReference>
<dbReference type="InterPro" id="IPR001781">
    <property type="entry name" value="Znf_LIM"/>
</dbReference>
<dbReference type="GO" id="GO:0006357">
    <property type="term" value="P:regulation of transcription by RNA polymerase II"/>
    <property type="evidence" value="ECO:0000318"/>
    <property type="project" value="GO_Central"/>
</dbReference>
<dbReference type="EnsemblMetazoa" id="AGAP008980-RA">
    <property type="protein sequence ID" value="AGAP008980-PA"/>
    <property type="gene ID" value="AGAP008980"/>
</dbReference>
<feature type="domain" description="Homeobox" evidence="14">
    <location>
        <begin position="361"/>
        <end position="421"/>
    </location>
</feature>
<proteinExistence type="predicted"/>
<evidence type="ECO:0000259" key="13">
    <source>
        <dbReference type="PROSITE" id="PS50023"/>
    </source>
</evidence>
<dbReference type="PROSITE" id="PS50023">
    <property type="entry name" value="LIM_DOMAIN_2"/>
    <property type="match status" value="2"/>
</dbReference>
<keyword evidence="7 9" id="KW-0371">Homeobox</keyword>
<dbReference type="PANTHER" id="PTHR24208">
    <property type="entry name" value="LIM/HOMEOBOX PROTEIN LHX"/>
    <property type="match status" value="1"/>
</dbReference>
<dbReference type="InterPro" id="IPR017970">
    <property type="entry name" value="Homeobox_CS"/>
</dbReference>
<dbReference type="EMBL" id="AAAB01008984">
    <property type="status" value="NOT_ANNOTATED_CDS"/>
    <property type="molecule type" value="Genomic_DNA"/>
</dbReference>
<dbReference type="VEuPathDB" id="VectorBase:AGAMI1_002622"/>
<evidence type="ECO:0000256" key="12">
    <source>
        <dbReference type="SAM" id="MobiDB-lite"/>
    </source>
</evidence>
<keyword evidence="16" id="KW-1185">Reference proteome</keyword>
<dbReference type="SUPFAM" id="SSF46689">
    <property type="entry name" value="Homeodomain-like"/>
    <property type="match status" value="1"/>
</dbReference>
<dbReference type="FunCoup" id="A0A1S4GZT4">
    <property type="interactions" value="594"/>
</dbReference>
<dbReference type="GeneID" id="3291866"/>
<dbReference type="VEuPathDB" id="VectorBase:AGAP008980"/>
<evidence type="ECO:0000256" key="10">
    <source>
        <dbReference type="PROSITE-ProRule" id="PRU00125"/>
    </source>
</evidence>
<dbReference type="FunFam" id="2.10.110.10:FF:000177">
    <property type="entry name" value="LIM homeobox 9"/>
    <property type="match status" value="1"/>
</dbReference>
<evidence type="ECO:0000256" key="3">
    <source>
        <dbReference type="ARBA" id="ARBA00022737"/>
    </source>
</evidence>
<evidence type="ECO:0000256" key="1">
    <source>
        <dbReference type="ARBA" id="ARBA00004123"/>
    </source>
</evidence>
<dbReference type="GO" id="GO:0005634">
    <property type="term" value="C:nucleus"/>
    <property type="evidence" value="ECO:0000318"/>
    <property type="project" value="GO_Central"/>
</dbReference>
<reference evidence="15" key="3">
    <citation type="submission" date="2021-01" db="UniProtKB">
        <authorList>
            <consortium name="EnsemblMetazoa"/>
        </authorList>
    </citation>
    <scope>IDENTIFICATION</scope>
    <source>
        <strain evidence="15">PEST</strain>
    </source>
</reference>
<feature type="DNA-binding region" description="Homeobox" evidence="9">
    <location>
        <begin position="363"/>
        <end position="422"/>
    </location>
</feature>
<evidence type="ECO:0000256" key="6">
    <source>
        <dbReference type="ARBA" id="ARBA00023125"/>
    </source>
</evidence>
<dbReference type="GO" id="GO:0000977">
    <property type="term" value="F:RNA polymerase II transcription regulatory region sequence-specific DNA binding"/>
    <property type="evidence" value="ECO:0000318"/>
    <property type="project" value="GO_Central"/>
</dbReference>
<dbReference type="PROSITE" id="PS50071">
    <property type="entry name" value="HOMEOBOX_2"/>
    <property type="match status" value="1"/>
</dbReference>
<comment type="subcellular location">
    <subcellularLocation>
        <location evidence="1 9 11">Nucleus</location>
    </subcellularLocation>
</comment>
<keyword evidence="4 10" id="KW-0862">Zinc</keyword>
<dbReference type="CDD" id="cd09369">
    <property type="entry name" value="LIM1_Lhx2_Lhx9"/>
    <property type="match status" value="1"/>
</dbReference>
<dbReference type="InterPro" id="IPR009057">
    <property type="entry name" value="Homeodomain-like_sf"/>
</dbReference>
<organism evidence="15 16">
    <name type="scientific">Anopheles gambiae</name>
    <name type="common">African malaria mosquito</name>
    <dbReference type="NCBI Taxonomy" id="7165"/>
    <lineage>
        <taxon>Eukaryota</taxon>
        <taxon>Metazoa</taxon>
        <taxon>Ecdysozoa</taxon>
        <taxon>Arthropoda</taxon>
        <taxon>Hexapoda</taxon>
        <taxon>Insecta</taxon>
        <taxon>Pterygota</taxon>
        <taxon>Neoptera</taxon>
        <taxon>Endopterygota</taxon>
        <taxon>Diptera</taxon>
        <taxon>Nematocera</taxon>
        <taxon>Culicoidea</taxon>
        <taxon>Culicidae</taxon>
        <taxon>Anophelinae</taxon>
        <taxon>Anopheles</taxon>
    </lineage>
</organism>
<name>A0A1S4GZT4_ANOGA</name>
<dbReference type="GO" id="GO:0046872">
    <property type="term" value="F:metal ion binding"/>
    <property type="evidence" value="ECO:0007669"/>
    <property type="project" value="UniProtKB-KW"/>
</dbReference>
<dbReference type="RefSeq" id="XP_061513660.1">
    <property type="nucleotide sequence ID" value="XM_061657676.1"/>
</dbReference>
<dbReference type="InParanoid" id="A0A1S4GZT4"/>
<keyword evidence="3" id="KW-0677">Repeat</keyword>
<dbReference type="PROSITE" id="PS00478">
    <property type="entry name" value="LIM_DOMAIN_1"/>
    <property type="match status" value="2"/>
</dbReference>
<dbReference type="Proteomes" id="UP000007062">
    <property type="component" value="Chromosome 3R"/>
</dbReference>
<dbReference type="AlphaFoldDB" id="A0A1S4GZT4"/>
<feature type="domain" description="LIM zinc-binding" evidence="13">
    <location>
        <begin position="202"/>
        <end position="264"/>
    </location>
</feature>
<feature type="domain" description="LIM zinc-binding" evidence="13">
    <location>
        <begin position="140"/>
        <end position="201"/>
    </location>
</feature>
<accession>A0A1S4GZT4</accession>
<sequence length="464" mass="51326">MGVCAEERPIMHWHPSARFLGPPRERSPDLSNACQLNSNNNNLNHRTCISCTDTCEHSLKVAGGNGLLGVNHHLYADSCHSFESPDRLIADRPNYYADLNRSDCSDSSSVLNSCIQLKSEPPGGPSSPESSNELPSTGLDECAGCDMPIQDRFYLSAVERKWHASCLQCCICRQTLEGANSCFSRDGNIYCKTDYYRVFGSRRCSKCLASISSSELVMRARHLVFHIRCFSCAVCNTPLNKGDHYTIRDSAVFCRSHIELPLEAATTPGLPGMPMQCPYQSQYGTSPVAPLSPSDSTTSGGKLNPATYYPPHGVTGLPQQPRQKGRPRKRKPKDIEAMTASLDLNTEYLDLGFSRGLGSSSRAKRMRTSFKHHQLRTMKSYFAINHNPDAKDLKQLSQKTGLPKRVLQVWFQNARAKWRRMMMKQEGKIIDSDKGDGSLDLDGYVSHSPGSYIMGGPGSPSSLD</sequence>
<dbReference type="Pfam" id="PF00046">
    <property type="entry name" value="Homeodomain"/>
    <property type="match status" value="1"/>
</dbReference>
<evidence type="ECO:0000256" key="8">
    <source>
        <dbReference type="ARBA" id="ARBA00023242"/>
    </source>
</evidence>
<feature type="compositionally biased region" description="Basic residues" evidence="12">
    <location>
        <begin position="323"/>
        <end position="332"/>
    </location>
</feature>